<dbReference type="Pfam" id="PF24048">
    <property type="entry name" value="LRR_NXF1-5"/>
    <property type="match status" value="1"/>
</dbReference>
<reference evidence="11" key="1">
    <citation type="submission" date="2018-03" db="EMBL/GenBank/DDBJ databases">
        <authorList>
            <person name="Guldener U."/>
        </authorList>
    </citation>
    <scope>NUCLEOTIDE SEQUENCE</scope>
</reference>
<protein>
    <submittedName>
        <fullName evidence="11">Related to mRNA export factor MEX67</fullName>
    </submittedName>
</protein>
<comment type="similarity">
    <text evidence="2">Belongs to the NXF family.</text>
</comment>
<dbReference type="SUPFAM" id="SSF46934">
    <property type="entry name" value="UBA-like"/>
    <property type="match status" value="1"/>
</dbReference>
<dbReference type="InterPro" id="IPR032710">
    <property type="entry name" value="NTF2-like_dom_sf"/>
</dbReference>
<evidence type="ECO:0000256" key="1">
    <source>
        <dbReference type="ARBA" id="ARBA00004123"/>
    </source>
</evidence>
<evidence type="ECO:0000313" key="11">
    <source>
        <dbReference type="EMBL" id="SPN97571.1"/>
    </source>
</evidence>
<evidence type="ECO:0000256" key="3">
    <source>
        <dbReference type="ARBA" id="ARBA00022448"/>
    </source>
</evidence>
<dbReference type="InterPro" id="IPR002075">
    <property type="entry name" value="NTF2_dom"/>
</dbReference>
<dbReference type="SMART" id="SM00804">
    <property type="entry name" value="TAP_C"/>
    <property type="match status" value="1"/>
</dbReference>
<keyword evidence="3" id="KW-0813">Transport</keyword>
<dbReference type="Gene3D" id="3.10.450.50">
    <property type="match status" value="1"/>
</dbReference>
<organism evidence="11 12">
    <name type="scientific">Cephalotrichum gorgonifer</name>
    <dbReference type="NCBI Taxonomy" id="2041049"/>
    <lineage>
        <taxon>Eukaryota</taxon>
        <taxon>Fungi</taxon>
        <taxon>Dikarya</taxon>
        <taxon>Ascomycota</taxon>
        <taxon>Pezizomycotina</taxon>
        <taxon>Sordariomycetes</taxon>
        <taxon>Hypocreomycetidae</taxon>
        <taxon>Microascales</taxon>
        <taxon>Microascaceae</taxon>
        <taxon>Cephalotrichum</taxon>
    </lineage>
</organism>
<evidence type="ECO:0000256" key="6">
    <source>
        <dbReference type="ARBA" id="ARBA00022816"/>
    </source>
</evidence>
<dbReference type="InterPro" id="IPR009060">
    <property type="entry name" value="UBA-like_sf"/>
</dbReference>
<dbReference type="GO" id="GO:0005634">
    <property type="term" value="C:nucleus"/>
    <property type="evidence" value="ECO:0007669"/>
    <property type="project" value="UniProtKB-SubCell"/>
</dbReference>
<evidence type="ECO:0000259" key="10">
    <source>
        <dbReference type="PROSITE" id="PS51281"/>
    </source>
</evidence>
<gene>
    <name evidence="11" type="ORF">DNG_01082</name>
</gene>
<sequence>MAPPRGPRGGATRANRGQPSSRPTDRGGIQKRKAAGTRQDIDGDLDMDSEGRRTKRLAAGGAGASRTTRSTRSSTTTQARPSRQAANLARHLNGGNSLVSRVSTRGSQKTIPGLVWLQVKGLKESKAASNPGGGVRDLLQFLERKATTAAHRASTKPIAIKQHRVQGELVLVGASKEDSEEILKLNGFLFAGANVEISLKEESSTTSETSAHAQLLKDHLRSILSTRYDGATKLLKLDALSADPAIAETGLLSSSERAEKMFRALMKVCDELFKTRKDKSEAIESISVASNNIDNLNQVLVLADTFPDLHNLNLSGNSLSSIDGLKGLKGKFRELRALYLTENPIETAQPEYKATILEWFPTLLDLNGIQVRTPEQAAAAVAATLPQSFPQNGPDFRDANAIGENFLLDFFTNYDNNRASLVSKYYDQSSSFSLAVDTNSPRDPSLPAPLPWAAYLKYSRNLTKITHTGPRIQRLFKGANLISELWQGLPPSKHPDLKQEVNKYIMDCHGLPGLADPNGQNLRGVDGLIITIHGEFDEFDEKSGTTGKRSFSRTFVLGPGLPGKTPIRVVSDMVTLRAHTPLPDVFGAPASAPGTTDNAQAEQHAAMVAELAKQTGMTPVYAEMCLSDASVGWNFEKALAIFNERKAQLPADAFVAGVGVNI</sequence>
<feature type="compositionally biased region" description="Low complexity" evidence="8">
    <location>
        <begin position="64"/>
        <end position="83"/>
    </location>
</feature>
<keyword evidence="7" id="KW-0539">Nucleus</keyword>
<feature type="region of interest" description="Disordered" evidence="8">
    <location>
        <begin position="1"/>
        <end position="85"/>
    </location>
</feature>
<dbReference type="PROSITE" id="PS50177">
    <property type="entry name" value="NTF2_DOMAIN"/>
    <property type="match status" value="1"/>
</dbReference>
<dbReference type="SUPFAM" id="SSF52058">
    <property type="entry name" value="L domain-like"/>
    <property type="match status" value="1"/>
</dbReference>
<keyword evidence="6" id="KW-0509">mRNA transport</keyword>
<dbReference type="Gene3D" id="1.10.8.10">
    <property type="entry name" value="DNA helicase RuvA subunit, C-terminal domain"/>
    <property type="match status" value="1"/>
</dbReference>
<dbReference type="PANTHER" id="PTHR10662">
    <property type="entry name" value="NUCLEAR RNA EXPORT FACTOR"/>
    <property type="match status" value="1"/>
</dbReference>
<evidence type="ECO:0000313" key="12">
    <source>
        <dbReference type="Proteomes" id="UP001187682"/>
    </source>
</evidence>
<dbReference type="EMBL" id="ONZQ02000001">
    <property type="protein sequence ID" value="SPN97571.1"/>
    <property type="molecule type" value="Genomic_DNA"/>
</dbReference>
<name>A0AAE8MSA8_9PEZI</name>
<dbReference type="AlphaFoldDB" id="A0AAE8MSA8"/>
<evidence type="ECO:0000259" key="9">
    <source>
        <dbReference type="PROSITE" id="PS50177"/>
    </source>
</evidence>
<dbReference type="InterPro" id="IPR032675">
    <property type="entry name" value="LRR_dom_sf"/>
</dbReference>
<feature type="domain" description="NTF2" evidence="9">
    <location>
        <begin position="402"/>
        <end position="576"/>
    </location>
</feature>
<dbReference type="Gene3D" id="3.80.10.10">
    <property type="entry name" value="Ribonuclease Inhibitor"/>
    <property type="match status" value="1"/>
</dbReference>
<dbReference type="PROSITE" id="PS51281">
    <property type="entry name" value="TAP_C"/>
    <property type="match status" value="1"/>
</dbReference>
<evidence type="ECO:0000256" key="4">
    <source>
        <dbReference type="ARBA" id="ARBA00022614"/>
    </source>
</evidence>
<keyword evidence="12" id="KW-1185">Reference proteome</keyword>
<keyword evidence="4" id="KW-0433">Leucine-rich repeat</keyword>
<comment type="subcellular location">
    <subcellularLocation>
        <location evidence="1">Nucleus</location>
    </subcellularLocation>
</comment>
<evidence type="ECO:0000256" key="5">
    <source>
        <dbReference type="ARBA" id="ARBA00022737"/>
    </source>
</evidence>
<evidence type="ECO:0000256" key="8">
    <source>
        <dbReference type="SAM" id="MobiDB-lite"/>
    </source>
</evidence>
<dbReference type="InterPro" id="IPR005637">
    <property type="entry name" value="TAP_C_dom"/>
</dbReference>
<dbReference type="InterPro" id="IPR057125">
    <property type="entry name" value="NXF1/2/3/5-like_LRR"/>
</dbReference>
<dbReference type="InterPro" id="IPR018222">
    <property type="entry name" value="Nuclear_transport_factor_2_euk"/>
</dbReference>
<comment type="caution">
    <text evidence="11">The sequence shown here is derived from an EMBL/GenBank/DDBJ whole genome shotgun (WGS) entry which is preliminary data.</text>
</comment>
<dbReference type="InterPro" id="IPR001611">
    <property type="entry name" value="Leu-rich_rpt"/>
</dbReference>
<dbReference type="CDD" id="cd14342">
    <property type="entry name" value="UBA_TAP-C"/>
    <property type="match status" value="1"/>
</dbReference>
<dbReference type="InterPro" id="IPR030217">
    <property type="entry name" value="NXF_fam"/>
</dbReference>
<accession>A0AAE8MSA8</accession>
<dbReference type="Pfam" id="PF22602">
    <property type="entry name" value="NXF_NTF2"/>
    <property type="match status" value="1"/>
</dbReference>
<dbReference type="Pfam" id="PF03943">
    <property type="entry name" value="TAP_C"/>
    <property type="match status" value="1"/>
</dbReference>
<evidence type="ECO:0000256" key="2">
    <source>
        <dbReference type="ARBA" id="ARBA00009285"/>
    </source>
</evidence>
<keyword evidence="5" id="KW-0677">Repeat</keyword>
<dbReference type="PROSITE" id="PS51450">
    <property type="entry name" value="LRR"/>
    <property type="match status" value="1"/>
</dbReference>
<feature type="domain" description="TAP-C" evidence="10">
    <location>
        <begin position="602"/>
        <end position="657"/>
    </location>
</feature>
<dbReference type="GO" id="GO:0003723">
    <property type="term" value="F:RNA binding"/>
    <property type="evidence" value="ECO:0007669"/>
    <property type="project" value="TreeGrafter"/>
</dbReference>
<dbReference type="Proteomes" id="UP001187682">
    <property type="component" value="Unassembled WGS sequence"/>
</dbReference>
<dbReference type="GO" id="GO:0016973">
    <property type="term" value="P:poly(A)+ mRNA export from nucleus"/>
    <property type="evidence" value="ECO:0007669"/>
    <property type="project" value="TreeGrafter"/>
</dbReference>
<evidence type="ECO:0000256" key="7">
    <source>
        <dbReference type="ARBA" id="ARBA00023242"/>
    </source>
</evidence>
<dbReference type="SUPFAM" id="SSF54427">
    <property type="entry name" value="NTF2-like"/>
    <property type="match status" value="1"/>
</dbReference>
<proteinExistence type="inferred from homology"/>
<dbReference type="PANTHER" id="PTHR10662:SF22">
    <property type="entry name" value="NUCLEAR RNA EXPORT FACTOR 1"/>
    <property type="match status" value="1"/>
</dbReference>